<dbReference type="GO" id="GO:0030318">
    <property type="term" value="P:melanocyte differentiation"/>
    <property type="evidence" value="ECO:0007669"/>
    <property type="project" value="TreeGrafter"/>
</dbReference>
<keyword evidence="2" id="KW-1185">Reference proteome</keyword>
<protein>
    <submittedName>
        <fullName evidence="1">Uncharacterized protein</fullName>
    </submittedName>
</protein>
<evidence type="ECO:0000313" key="2">
    <source>
        <dbReference type="Proteomes" id="UP000314982"/>
    </source>
</evidence>
<accession>A0A4W5KE51</accession>
<dbReference type="PANTHER" id="PTHR34340:SF3">
    <property type="entry name" value="MELANOREGULIN"/>
    <property type="match status" value="1"/>
</dbReference>
<evidence type="ECO:0000313" key="1">
    <source>
        <dbReference type="Ensembl" id="ENSHHUP00000015338.1"/>
    </source>
</evidence>
<dbReference type="GO" id="GO:0032402">
    <property type="term" value="P:melanosome transport"/>
    <property type="evidence" value="ECO:0007669"/>
    <property type="project" value="InterPro"/>
</dbReference>
<reference evidence="1" key="3">
    <citation type="submission" date="2025-09" db="UniProtKB">
        <authorList>
            <consortium name="Ensembl"/>
        </authorList>
    </citation>
    <scope>IDENTIFICATION</scope>
</reference>
<dbReference type="AlphaFoldDB" id="A0A4W5KE51"/>
<dbReference type="PANTHER" id="PTHR34340">
    <property type="entry name" value="MELANOREGULIN"/>
    <property type="match status" value="1"/>
</dbReference>
<organism evidence="1 2">
    <name type="scientific">Hucho hucho</name>
    <name type="common">huchen</name>
    <dbReference type="NCBI Taxonomy" id="62062"/>
    <lineage>
        <taxon>Eukaryota</taxon>
        <taxon>Metazoa</taxon>
        <taxon>Chordata</taxon>
        <taxon>Craniata</taxon>
        <taxon>Vertebrata</taxon>
        <taxon>Euteleostomi</taxon>
        <taxon>Actinopterygii</taxon>
        <taxon>Neopterygii</taxon>
        <taxon>Teleostei</taxon>
        <taxon>Protacanthopterygii</taxon>
        <taxon>Salmoniformes</taxon>
        <taxon>Salmonidae</taxon>
        <taxon>Salmoninae</taxon>
        <taxon>Hucho</taxon>
    </lineage>
</organism>
<reference evidence="2" key="1">
    <citation type="submission" date="2018-06" db="EMBL/GenBank/DDBJ databases">
        <title>Genome assembly of Danube salmon.</title>
        <authorList>
            <person name="Macqueen D.J."/>
            <person name="Gundappa M.K."/>
        </authorList>
    </citation>
    <scope>NUCLEOTIDE SEQUENCE [LARGE SCALE GENOMIC DNA]</scope>
</reference>
<reference evidence="1" key="2">
    <citation type="submission" date="2025-08" db="UniProtKB">
        <authorList>
            <consortium name="Ensembl"/>
        </authorList>
    </citation>
    <scope>IDENTIFICATION</scope>
</reference>
<dbReference type="STRING" id="62062.ENSHHUP00000015338"/>
<dbReference type="Ensembl" id="ENSHHUT00000015879.1">
    <property type="protein sequence ID" value="ENSHHUP00000015338.1"/>
    <property type="gene ID" value="ENSHHUG00000009557.1"/>
</dbReference>
<proteinExistence type="predicted"/>
<dbReference type="Proteomes" id="UP000314982">
    <property type="component" value="Unassembled WGS sequence"/>
</dbReference>
<sequence length="106" mass="12290">ILTQLGQIQFVEILSSLQILTQLGYQREVDSLLTVNRQQYRTTLSDSDNLNRARQLLQTTLDHSSLFPRGVASTDRYLFVMDRLVSLDSAEDFIRLAKEKYPKREV</sequence>
<name>A0A4W5KE51_9TELE</name>
<dbReference type="GeneTree" id="ENSGT00980000202816"/>
<dbReference type="GO" id="GO:0042470">
    <property type="term" value="C:melanosome"/>
    <property type="evidence" value="ECO:0007669"/>
    <property type="project" value="InterPro"/>
</dbReference>
<dbReference type="InterPro" id="IPR031638">
    <property type="entry name" value="Melanoregulin"/>
</dbReference>
<dbReference type="Pfam" id="PF15812">
    <property type="entry name" value="MREG"/>
    <property type="match status" value="1"/>
</dbReference>